<evidence type="ECO:0000313" key="2">
    <source>
        <dbReference type="Proteomes" id="UP001184376"/>
    </source>
</evidence>
<sequence>MIEKLKYFPVHWIDGMKINKGHFTDIQNFISDSVRDSTCIRTSLVDYGILPSGDTIMVSMSIDQHKLLKVVLEECQAITPNGSRIDIGTHYAGFSEHTLLHPDTSYLINDEEDINLMVCVSVNHFNRIPFGEPDPDENPPRYPYTQPKYSLELIPESELRGGLGFGAEYLTVGRIKASAGVYTMDEDYIPPCLSVSSHPKLKKLYVEIDRFYSQIELFASQIKQKIRAKKQNNLLSLIVDDLADKALWYLGSEINRYRWSAPYASPMYMLSSVIALGRIIKNCIETYMGSGKEELLNYLTEWCNISQGDFESIFSEVLNAEYNHNQIGSAILKIDRFIKTVEEMFSILNQLDYIGKKRDGSIFISENPGNRDAIVHSKRSQSFLAD</sequence>
<dbReference type="Proteomes" id="UP001184376">
    <property type="component" value="Unassembled WGS sequence"/>
</dbReference>
<evidence type="ECO:0000313" key="1">
    <source>
        <dbReference type="EMBL" id="MDR6441387.1"/>
    </source>
</evidence>
<organism evidence="1 2">
    <name type="scientific">Chryseobacterium bernardetii</name>
    <dbReference type="NCBI Taxonomy" id="1241978"/>
    <lineage>
        <taxon>Bacteria</taxon>
        <taxon>Pseudomonadati</taxon>
        <taxon>Bacteroidota</taxon>
        <taxon>Flavobacteriia</taxon>
        <taxon>Flavobacteriales</taxon>
        <taxon>Weeksellaceae</taxon>
        <taxon>Chryseobacterium group</taxon>
        <taxon>Chryseobacterium</taxon>
    </lineage>
</organism>
<protein>
    <submittedName>
        <fullName evidence="1">Uncharacterized protein</fullName>
    </submittedName>
</protein>
<dbReference type="EMBL" id="JAVDRG010000002">
    <property type="protein sequence ID" value="MDR6441387.1"/>
    <property type="molecule type" value="Genomic_DNA"/>
</dbReference>
<comment type="caution">
    <text evidence="1">The sequence shown here is derived from an EMBL/GenBank/DDBJ whole genome shotgun (WGS) entry which is preliminary data.</text>
</comment>
<proteinExistence type="predicted"/>
<gene>
    <name evidence="1" type="ORF">J2795_002087</name>
</gene>
<keyword evidence="2" id="KW-1185">Reference proteome</keyword>
<name>A0ACC6IUN5_9FLAO</name>
<reference evidence="1" key="1">
    <citation type="submission" date="2023-07" db="EMBL/GenBank/DDBJ databases">
        <title>Sorghum-associated microbial communities from plants grown in Nebraska, USA.</title>
        <authorList>
            <person name="Schachtman D."/>
        </authorList>
    </citation>
    <scope>NUCLEOTIDE SEQUENCE</scope>
    <source>
        <strain evidence="1">DS1280</strain>
    </source>
</reference>
<accession>A0ACC6IUN5</accession>